<proteinExistence type="predicted"/>
<dbReference type="Pfam" id="PF00069">
    <property type="entry name" value="Pkinase"/>
    <property type="match status" value="1"/>
</dbReference>
<comment type="catalytic activity">
    <reaction evidence="8">
        <text>L-seryl-[protein] + ATP = O-phospho-L-seryl-[protein] + ADP + H(+)</text>
        <dbReference type="Rhea" id="RHEA:17989"/>
        <dbReference type="Rhea" id="RHEA-COMP:9863"/>
        <dbReference type="Rhea" id="RHEA-COMP:11604"/>
        <dbReference type="ChEBI" id="CHEBI:15378"/>
        <dbReference type="ChEBI" id="CHEBI:29999"/>
        <dbReference type="ChEBI" id="CHEBI:30616"/>
        <dbReference type="ChEBI" id="CHEBI:83421"/>
        <dbReference type="ChEBI" id="CHEBI:456216"/>
        <dbReference type="EC" id="2.7.11.1"/>
    </reaction>
</comment>
<comment type="catalytic activity">
    <reaction evidence="7">
        <text>L-threonyl-[protein] + ATP = O-phospho-L-threonyl-[protein] + ADP + H(+)</text>
        <dbReference type="Rhea" id="RHEA:46608"/>
        <dbReference type="Rhea" id="RHEA-COMP:11060"/>
        <dbReference type="Rhea" id="RHEA-COMP:11605"/>
        <dbReference type="ChEBI" id="CHEBI:15378"/>
        <dbReference type="ChEBI" id="CHEBI:30013"/>
        <dbReference type="ChEBI" id="CHEBI:30616"/>
        <dbReference type="ChEBI" id="CHEBI:61977"/>
        <dbReference type="ChEBI" id="CHEBI:456216"/>
        <dbReference type="EC" id="2.7.11.1"/>
    </reaction>
</comment>
<evidence type="ECO:0000256" key="6">
    <source>
        <dbReference type="ARBA" id="ARBA00022840"/>
    </source>
</evidence>
<dbReference type="EMBL" id="JADCUA010000005">
    <property type="protein sequence ID" value="KAH9840259.1"/>
    <property type="molecule type" value="Genomic_DNA"/>
</dbReference>
<evidence type="ECO:0000256" key="8">
    <source>
        <dbReference type="ARBA" id="ARBA00048679"/>
    </source>
</evidence>
<sequence>MASTHTFHTIDLSDGKTSQRTLQTVSTVTLPVPASPALSRTSTLVDDGPETSKQGALSVSDFEGIKILGRGAQGVVTLVKDRYTGRSHALKVTKAAKLKPKSYLHLFEEQTTLKRLAGIPWFVELQGSFYDSAHFFLLMKYYPNGSLGSFLGRGRLSPVDARRFAAELIFALGLLREKRVVHGDIKPDNLLLDNRGHLVVADFGMARSFNEPSPLAPWKEADATCRGVGTPVYMAPEVWRKPNAPQSYPADVWSAGVTIYEMLTGRLPFGPHSKYLPALETCFATIRKPLTFPDDLDIDVDDDARDLVHKMLQVDASKRPSIAAIKKHPYFMSM</sequence>
<dbReference type="InterPro" id="IPR050236">
    <property type="entry name" value="Ser_Thr_kinase_AGC"/>
</dbReference>
<name>A0ABQ8KP97_9APHY</name>
<dbReference type="EC" id="2.7.11.1" evidence="1"/>
<evidence type="ECO:0000256" key="1">
    <source>
        <dbReference type="ARBA" id="ARBA00012513"/>
    </source>
</evidence>
<dbReference type="PANTHER" id="PTHR24356">
    <property type="entry name" value="SERINE/THREONINE-PROTEIN KINASE"/>
    <property type="match status" value="1"/>
</dbReference>
<dbReference type="PROSITE" id="PS50011">
    <property type="entry name" value="PROTEIN_KINASE_DOM"/>
    <property type="match status" value="1"/>
</dbReference>
<dbReference type="Gene3D" id="3.30.200.20">
    <property type="entry name" value="Phosphorylase Kinase, domain 1"/>
    <property type="match status" value="1"/>
</dbReference>
<evidence type="ECO:0000259" key="9">
    <source>
        <dbReference type="PROSITE" id="PS50011"/>
    </source>
</evidence>
<dbReference type="PIRSF" id="PIRSF000654">
    <property type="entry name" value="Integrin-linked_kinase"/>
    <property type="match status" value="1"/>
</dbReference>
<evidence type="ECO:0000256" key="5">
    <source>
        <dbReference type="ARBA" id="ARBA00022777"/>
    </source>
</evidence>
<dbReference type="Proteomes" id="UP000814176">
    <property type="component" value="Unassembled WGS sequence"/>
</dbReference>
<dbReference type="InterPro" id="IPR008271">
    <property type="entry name" value="Ser/Thr_kinase_AS"/>
</dbReference>
<dbReference type="GeneID" id="72007096"/>
<keyword evidence="5" id="KW-0418">Kinase</keyword>
<feature type="domain" description="Protein kinase" evidence="9">
    <location>
        <begin position="62"/>
        <end position="331"/>
    </location>
</feature>
<keyword evidence="6" id="KW-0067">ATP-binding</keyword>
<evidence type="ECO:0000256" key="4">
    <source>
        <dbReference type="ARBA" id="ARBA00022741"/>
    </source>
</evidence>
<evidence type="ECO:0000313" key="10">
    <source>
        <dbReference type="EMBL" id="KAH9840259.1"/>
    </source>
</evidence>
<dbReference type="InterPro" id="IPR000719">
    <property type="entry name" value="Prot_kinase_dom"/>
</dbReference>
<evidence type="ECO:0000313" key="11">
    <source>
        <dbReference type="Proteomes" id="UP000814176"/>
    </source>
</evidence>
<evidence type="ECO:0000256" key="3">
    <source>
        <dbReference type="ARBA" id="ARBA00022679"/>
    </source>
</evidence>
<gene>
    <name evidence="10" type="ORF">C8Q71DRAFT_831098</name>
</gene>
<keyword evidence="11" id="KW-1185">Reference proteome</keyword>
<evidence type="ECO:0000256" key="7">
    <source>
        <dbReference type="ARBA" id="ARBA00047899"/>
    </source>
</evidence>
<evidence type="ECO:0000256" key="2">
    <source>
        <dbReference type="ARBA" id="ARBA00022527"/>
    </source>
</evidence>
<dbReference type="RefSeq" id="XP_047781909.1">
    <property type="nucleotide sequence ID" value="XM_047926364.1"/>
</dbReference>
<keyword evidence="4" id="KW-0547">Nucleotide-binding</keyword>
<accession>A0ABQ8KP97</accession>
<dbReference type="SUPFAM" id="SSF56112">
    <property type="entry name" value="Protein kinase-like (PK-like)"/>
    <property type="match status" value="1"/>
</dbReference>
<organism evidence="10 11">
    <name type="scientific">Rhodofomes roseus</name>
    <dbReference type="NCBI Taxonomy" id="34475"/>
    <lineage>
        <taxon>Eukaryota</taxon>
        <taxon>Fungi</taxon>
        <taxon>Dikarya</taxon>
        <taxon>Basidiomycota</taxon>
        <taxon>Agaricomycotina</taxon>
        <taxon>Agaricomycetes</taxon>
        <taxon>Polyporales</taxon>
        <taxon>Rhodofomes</taxon>
    </lineage>
</organism>
<reference evidence="10 11" key="1">
    <citation type="journal article" date="2021" name="Environ. Microbiol.">
        <title>Gene family expansions and transcriptome signatures uncover fungal adaptations to wood decay.</title>
        <authorList>
            <person name="Hage H."/>
            <person name="Miyauchi S."/>
            <person name="Viragh M."/>
            <person name="Drula E."/>
            <person name="Min B."/>
            <person name="Chaduli D."/>
            <person name="Navarro D."/>
            <person name="Favel A."/>
            <person name="Norest M."/>
            <person name="Lesage-Meessen L."/>
            <person name="Balint B."/>
            <person name="Merenyi Z."/>
            <person name="de Eugenio L."/>
            <person name="Morin E."/>
            <person name="Martinez A.T."/>
            <person name="Baldrian P."/>
            <person name="Stursova M."/>
            <person name="Martinez M.J."/>
            <person name="Novotny C."/>
            <person name="Magnuson J.K."/>
            <person name="Spatafora J.W."/>
            <person name="Maurice S."/>
            <person name="Pangilinan J."/>
            <person name="Andreopoulos W."/>
            <person name="LaButti K."/>
            <person name="Hundley H."/>
            <person name="Na H."/>
            <person name="Kuo A."/>
            <person name="Barry K."/>
            <person name="Lipzen A."/>
            <person name="Henrissat B."/>
            <person name="Riley R."/>
            <person name="Ahrendt S."/>
            <person name="Nagy L.G."/>
            <person name="Grigoriev I.V."/>
            <person name="Martin F."/>
            <person name="Rosso M.N."/>
        </authorList>
    </citation>
    <scope>NUCLEOTIDE SEQUENCE [LARGE SCALE GENOMIC DNA]</scope>
    <source>
        <strain evidence="10 11">CIRM-BRFM 1785</strain>
    </source>
</reference>
<dbReference type="Gene3D" id="1.10.510.10">
    <property type="entry name" value="Transferase(Phosphotransferase) domain 1"/>
    <property type="match status" value="1"/>
</dbReference>
<protein>
    <recommendedName>
        <fullName evidence="1">non-specific serine/threonine protein kinase</fullName>
        <ecNumber evidence="1">2.7.11.1</ecNumber>
    </recommendedName>
</protein>
<keyword evidence="3" id="KW-0808">Transferase</keyword>
<dbReference type="InterPro" id="IPR011009">
    <property type="entry name" value="Kinase-like_dom_sf"/>
</dbReference>
<keyword evidence="2" id="KW-0723">Serine/threonine-protein kinase</keyword>
<dbReference type="PROSITE" id="PS00108">
    <property type="entry name" value="PROTEIN_KINASE_ST"/>
    <property type="match status" value="1"/>
</dbReference>
<comment type="caution">
    <text evidence="10">The sequence shown here is derived from an EMBL/GenBank/DDBJ whole genome shotgun (WGS) entry which is preliminary data.</text>
</comment>
<dbReference type="SMART" id="SM00220">
    <property type="entry name" value="S_TKc"/>
    <property type="match status" value="1"/>
</dbReference>